<protein>
    <submittedName>
        <fullName evidence="1">Uncharacterized protein</fullName>
    </submittedName>
</protein>
<name>X6LRP9_RETFI</name>
<keyword evidence="2" id="KW-1185">Reference proteome</keyword>
<evidence type="ECO:0000313" key="2">
    <source>
        <dbReference type="Proteomes" id="UP000023152"/>
    </source>
</evidence>
<organism evidence="1 2">
    <name type="scientific">Reticulomyxa filosa</name>
    <dbReference type="NCBI Taxonomy" id="46433"/>
    <lineage>
        <taxon>Eukaryota</taxon>
        <taxon>Sar</taxon>
        <taxon>Rhizaria</taxon>
        <taxon>Retaria</taxon>
        <taxon>Foraminifera</taxon>
        <taxon>Monothalamids</taxon>
        <taxon>Reticulomyxidae</taxon>
        <taxon>Reticulomyxa</taxon>
    </lineage>
</organism>
<reference evidence="1 2" key="1">
    <citation type="journal article" date="2013" name="Curr. Biol.">
        <title>The Genome of the Foraminiferan Reticulomyxa filosa.</title>
        <authorList>
            <person name="Glockner G."/>
            <person name="Hulsmann N."/>
            <person name="Schleicher M."/>
            <person name="Noegel A.A."/>
            <person name="Eichinger L."/>
            <person name="Gallinger C."/>
            <person name="Pawlowski J."/>
            <person name="Sierra R."/>
            <person name="Euteneuer U."/>
            <person name="Pillet L."/>
            <person name="Moustafa A."/>
            <person name="Platzer M."/>
            <person name="Groth M."/>
            <person name="Szafranski K."/>
            <person name="Schliwa M."/>
        </authorList>
    </citation>
    <scope>NUCLEOTIDE SEQUENCE [LARGE SCALE GENOMIC DNA]</scope>
</reference>
<accession>X6LRP9</accession>
<proteinExistence type="predicted"/>
<dbReference type="Proteomes" id="UP000023152">
    <property type="component" value="Unassembled WGS sequence"/>
</dbReference>
<dbReference type="EMBL" id="ASPP01031872">
    <property type="protein sequence ID" value="ETO03807.1"/>
    <property type="molecule type" value="Genomic_DNA"/>
</dbReference>
<dbReference type="AlphaFoldDB" id="X6LRP9"/>
<sequence length="99" mass="11513">MLAVKTEEKDPQTGRILNNLNAKHSPTVSKLITDNEVYLLQKEEKEKSARLKNLLAGQTLDLIECKKELSYDEKELEMAINKGLFFFFFFFCVDYKNFG</sequence>
<comment type="caution">
    <text evidence="1">The sequence shown here is derived from an EMBL/GenBank/DDBJ whole genome shotgun (WGS) entry which is preliminary data.</text>
</comment>
<gene>
    <name evidence="1" type="ORF">RFI_33595</name>
</gene>
<evidence type="ECO:0000313" key="1">
    <source>
        <dbReference type="EMBL" id="ETO03807.1"/>
    </source>
</evidence>